<dbReference type="Pfam" id="PF04189">
    <property type="entry name" value="Gcd10p"/>
    <property type="match status" value="1"/>
</dbReference>
<dbReference type="AlphaFoldDB" id="A0A5N6V857"/>
<evidence type="ECO:0000256" key="1">
    <source>
        <dbReference type="ARBA" id="ARBA00004123"/>
    </source>
</evidence>
<keyword evidence="5" id="KW-0539">Nucleus</keyword>
<evidence type="ECO:0000313" key="8">
    <source>
        <dbReference type="EMBL" id="KAE8167003.1"/>
    </source>
</evidence>
<feature type="compositionally biased region" description="Acidic residues" evidence="7">
    <location>
        <begin position="84"/>
        <end position="97"/>
    </location>
</feature>
<organism evidence="8 9">
    <name type="scientific">Aspergillus tamarii</name>
    <dbReference type="NCBI Taxonomy" id="41984"/>
    <lineage>
        <taxon>Eukaryota</taxon>
        <taxon>Fungi</taxon>
        <taxon>Dikarya</taxon>
        <taxon>Ascomycota</taxon>
        <taxon>Pezizomycotina</taxon>
        <taxon>Eurotiomycetes</taxon>
        <taxon>Eurotiomycetidae</taxon>
        <taxon>Eurotiales</taxon>
        <taxon>Aspergillaceae</taxon>
        <taxon>Aspergillus</taxon>
        <taxon>Aspergillus subgen. Circumdati</taxon>
    </lineage>
</organism>
<evidence type="ECO:0000256" key="3">
    <source>
        <dbReference type="ARBA" id="ARBA00021704"/>
    </source>
</evidence>
<feature type="region of interest" description="Disordered" evidence="7">
    <location>
        <begin position="253"/>
        <end position="308"/>
    </location>
</feature>
<reference evidence="8 9" key="1">
    <citation type="submission" date="2019-04" db="EMBL/GenBank/DDBJ databases">
        <title>Friends and foes A comparative genomics study of 23 Aspergillus species from section Flavi.</title>
        <authorList>
            <consortium name="DOE Joint Genome Institute"/>
            <person name="Kjaerbolling I."/>
            <person name="Vesth T."/>
            <person name="Frisvad J.C."/>
            <person name="Nybo J.L."/>
            <person name="Theobald S."/>
            <person name="Kildgaard S."/>
            <person name="Isbrandt T."/>
            <person name="Kuo A."/>
            <person name="Sato A."/>
            <person name="Lyhne E.K."/>
            <person name="Kogle M.E."/>
            <person name="Wiebenga A."/>
            <person name="Kun R.S."/>
            <person name="Lubbers R.J."/>
            <person name="Makela M.R."/>
            <person name="Barry K."/>
            <person name="Chovatia M."/>
            <person name="Clum A."/>
            <person name="Daum C."/>
            <person name="Haridas S."/>
            <person name="He G."/>
            <person name="LaButti K."/>
            <person name="Lipzen A."/>
            <person name="Mondo S."/>
            <person name="Riley R."/>
            <person name="Salamov A."/>
            <person name="Simmons B.A."/>
            <person name="Magnuson J.K."/>
            <person name="Henrissat B."/>
            <person name="Mortensen U.H."/>
            <person name="Larsen T.O."/>
            <person name="Devries R.P."/>
            <person name="Grigoriev I.V."/>
            <person name="Machida M."/>
            <person name="Baker S.E."/>
            <person name="Andersen M.R."/>
        </authorList>
    </citation>
    <scope>NUCLEOTIDE SEQUENCE [LARGE SCALE GENOMIC DNA]</scope>
    <source>
        <strain evidence="8 9">CBS 117626</strain>
    </source>
</reference>
<evidence type="ECO:0000256" key="2">
    <source>
        <dbReference type="ARBA" id="ARBA00008320"/>
    </source>
</evidence>
<dbReference type="GO" id="GO:0031515">
    <property type="term" value="C:tRNA (m1A) methyltransferase complex"/>
    <property type="evidence" value="ECO:0007669"/>
    <property type="project" value="InterPro"/>
</dbReference>
<accession>A0A5N6V857</accession>
<feature type="region of interest" description="Disordered" evidence="7">
    <location>
        <begin position="82"/>
        <end position="112"/>
    </location>
</feature>
<evidence type="ECO:0000256" key="7">
    <source>
        <dbReference type="SAM" id="MobiDB-lite"/>
    </source>
</evidence>
<dbReference type="PANTHER" id="PTHR12945">
    <property type="entry name" value="TRANSLATION INITIATION FACTOR EIF3-RELATED"/>
    <property type="match status" value="1"/>
</dbReference>
<protein>
    <recommendedName>
        <fullName evidence="3">tRNA (adenine(58)-N(1))-methyltransferase non-catalytic subunit TRM6</fullName>
    </recommendedName>
    <alternativeName>
        <fullName evidence="6">tRNA(m1A58)-methyltransferase subunit TRM6</fullName>
    </alternativeName>
</protein>
<dbReference type="GO" id="GO:0005634">
    <property type="term" value="C:nucleus"/>
    <property type="evidence" value="ECO:0007669"/>
    <property type="project" value="UniProtKB-SubCell"/>
</dbReference>
<keyword evidence="4" id="KW-0819">tRNA processing</keyword>
<feature type="compositionally biased region" description="Polar residues" evidence="7">
    <location>
        <begin position="297"/>
        <end position="308"/>
    </location>
</feature>
<evidence type="ECO:0000256" key="6">
    <source>
        <dbReference type="ARBA" id="ARBA00032319"/>
    </source>
</evidence>
<name>A0A5N6V857_ASPTM</name>
<proteinExistence type="inferred from homology"/>
<feature type="region of interest" description="Disordered" evidence="7">
    <location>
        <begin position="547"/>
        <end position="580"/>
    </location>
</feature>
<dbReference type="GO" id="GO:0030488">
    <property type="term" value="P:tRNA methylation"/>
    <property type="evidence" value="ECO:0007669"/>
    <property type="project" value="InterPro"/>
</dbReference>
<evidence type="ECO:0000256" key="5">
    <source>
        <dbReference type="ARBA" id="ARBA00023242"/>
    </source>
</evidence>
<dbReference type="PANTHER" id="PTHR12945:SF0">
    <property type="entry name" value="TRNA (ADENINE(58)-N(1))-METHYLTRANSFERASE NON-CATALYTIC SUBUNIT TRM6"/>
    <property type="match status" value="1"/>
</dbReference>
<sequence length="580" mass="64815">MHSYVRPHQFVALRLPSEFTKIQKIEPDSTVFLGKFGSFPANQIIGRPFYLTFEILDDADEKDGSCLRVIPAAELHAETLIAEGEGDGDGEELDTNEDGTPMRTNRETVDDASTQKLTWEEIEALKKESGGAGREIISKLLESHQALDQKTSFSLAKYMLRKRRKYMKRFTVLPLDVSILTNHMMEDQGAARIMELRDEMIGLLGCWGNVHHGGDASLEQAIAAKPNGRYLVVDDTGGLVVAAMAERMGILYPHDGDDYEEQGSSDEPKKNEAEQAQDDEQPPTDSSTRRPARSAHMSASGNSITFLHPNKQPNLSLLKYFGYNLDNPDETHPLHKHLKTVSWLQLLDPNADPIYSEEPELIPESELYTMKSNKRGAYHRKRNRWARVQSVVNEARAGEFDGLIVATAMDPSSVLKYAVPLLAGSAHVAVYSPSIEPLTELMDLYSTQRKTAFINRRQQLKEQKLQQSSDQNDANQNEPQDSYLSELMDEFYLDPTLLLAPALQNSRVRPWQVLPGRTHPLMSMRGGAEGYIFHGIRVIPTQQAIQAAGNPSRKKRKVVTQETPTTAVDSGSGVDVEMKS</sequence>
<comment type="subcellular location">
    <subcellularLocation>
        <location evidence="1">Nucleus</location>
    </subcellularLocation>
</comment>
<gene>
    <name evidence="8" type="ORF">BDV40DRAFT_208289</name>
</gene>
<dbReference type="OrthoDB" id="10254665at2759"/>
<dbReference type="InterPro" id="IPR017423">
    <property type="entry name" value="TRM6"/>
</dbReference>
<dbReference type="EMBL" id="ML738591">
    <property type="protein sequence ID" value="KAE8167003.1"/>
    <property type="molecule type" value="Genomic_DNA"/>
</dbReference>
<comment type="similarity">
    <text evidence="2">Belongs to the TRM6/GCD10 family.</text>
</comment>
<evidence type="ECO:0000313" key="9">
    <source>
        <dbReference type="Proteomes" id="UP000326950"/>
    </source>
</evidence>
<feature type="compositionally biased region" description="Polar residues" evidence="7">
    <location>
        <begin position="560"/>
        <end position="569"/>
    </location>
</feature>
<evidence type="ECO:0000256" key="4">
    <source>
        <dbReference type="ARBA" id="ARBA00022694"/>
    </source>
</evidence>
<keyword evidence="9" id="KW-1185">Reference proteome</keyword>
<dbReference type="Proteomes" id="UP000326950">
    <property type="component" value="Unassembled WGS sequence"/>
</dbReference>